<comment type="caution">
    <text evidence="1">The sequence shown here is derived from an EMBL/GenBank/DDBJ whole genome shotgun (WGS) entry which is preliminary data.</text>
</comment>
<dbReference type="STRING" id="520762.AN619_21720"/>
<evidence type="ECO:0000313" key="2">
    <source>
        <dbReference type="Proteomes" id="UP000070456"/>
    </source>
</evidence>
<proteinExistence type="predicted"/>
<organism evidence="1 2">
    <name type="scientific">Thermotalea metallivorans</name>
    <dbReference type="NCBI Taxonomy" id="520762"/>
    <lineage>
        <taxon>Bacteria</taxon>
        <taxon>Bacillati</taxon>
        <taxon>Bacillota</taxon>
        <taxon>Clostridia</taxon>
        <taxon>Peptostreptococcales</taxon>
        <taxon>Thermotaleaceae</taxon>
        <taxon>Thermotalea</taxon>
    </lineage>
</organism>
<dbReference type="AlphaFoldDB" id="A0A140L2Q6"/>
<evidence type="ECO:0000313" key="1">
    <source>
        <dbReference type="EMBL" id="KXG74831.1"/>
    </source>
</evidence>
<protein>
    <submittedName>
        <fullName evidence="1">Uncharacterized protein</fullName>
    </submittedName>
</protein>
<gene>
    <name evidence="1" type="ORF">AN619_21720</name>
</gene>
<sequence>MLSISKDSFIQTIEQYLLQYRSLFKKRSFNIFLWLMLAITSVEEVRSIPLSFQGENRILSLSLGYKLYTKKRASYKWHQR</sequence>
<dbReference type="Proteomes" id="UP000070456">
    <property type="component" value="Unassembled WGS sequence"/>
</dbReference>
<keyword evidence="2" id="KW-1185">Reference proteome</keyword>
<name>A0A140L2Q6_9FIRM</name>
<accession>A0A140L2Q6</accession>
<dbReference type="EMBL" id="LOEE01000046">
    <property type="protein sequence ID" value="KXG74831.1"/>
    <property type="molecule type" value="Genomic_DNA"/>
</dbReference>
<reference evidence="1 2" key="1">
    <citation type="submission" date="2015-12" db="EMBL/GenBank/DDBJ databases">
        <title>Draft genome sequence of the thermoanaerobe Thermotalea metallivorans, an isolate from the runoff channel of the Great Artesian Basin, Australia.</title>
        <authorList>
            <person name="Patel B.K."/>
        </authorList>
    </citation>
    <scope>NUCLEOTIDE SEQUENCE [LARGE SCALE GENOMIC DNA]</scope>
    <source>
        <strain evidence="1 2">B2-1</strain>
    </source>
</reference>